<name>A0A0D8JF90_9BACT</name>
<dbReference type="InterPro" id="IPR046037">
    <property type="entry name" value="DUF5995"/>
</dbReference>
<gene>
    <name evidence="1" type="ORF">LH29_09660</name>
</gene>
<evidence type="ECO:0000313" key="1">
    <source>
        <dbReference type="EMBL" id="KJF45590.1"/>
    </source>
</evidence>
<evidence type="ECO:0000313" key="2">
    <source>
        <dbReference type="Proteomes" id="UP000032544"/>
    </source>
</evidence>
<proteinExistence type="predicted"/>
<organism evidence="1 2">
    <name type="scientific">Draconibacterium sediminis</name>
    <dbReference type="NCBI Taxonomy" id="1544798"/>
    <lineage>
        <taxon>Bacteria</taxon>
        <taxon>Pseudomonadati</taxon>
        <taxon>Bacteroidota</taxon>
        <taxon>Bacteroidia</taxon>
        <taxon>Marinilabiliales</taxon>
        <taxon>Prolixibacteraceae</taxon>
        <taxon>Draconibacterium</taxon>
    </lineage>
</organism>
<accession>A0A0D8JF90</accession>
<dbReference type="Proteomes" id="UP000032544">
    <property type="component" value="Unassembled WGS sequence"/>
</dbReference>
<comment type="caution">
    <text evidence="1">The sequence shown here is derived from an EMBL/GenBank/DDBJ whole genome shotgun (WGS) entry which is preliminary data.</text>
</comment>
<dbReference type="PATRIC" id="fig|1544798.3.peg.1941"/>
<dbReference type="EMBL" id="JRHC01000001">
    <property type="protein sequence ID" value="KJF45590.1"/>
    <property type="molecule type" value="Genomic_DNA"/>
</dbReference>
<dbReference type="OrthoDB" id="583431at2"/>
<dbReference type="AlphaFoldDB" id="A0A0D8JF90"/>
<dbReference type="RefSeq" id="WP_045028017.1">
    <property type="nucleotide sequence ID" value="NZ_JRHC01000001.1"/>
</dbReference>
<keyword evidence="2" id="KW-1185">Reference proteome</keyword>
<dbReference type="Pfam" id="PF19458">
    <property type="entry name" value="DUF5995"/>
    <property type="match status" value="1"/>
</dbReference>
<reference evidence="1 2" key="1">
    <citation type="submission" date="2014-09" db="EMBL/GenBank/DDBJ databases">
        <title>Draft Genome Sequence of Draconibacterium sp. JN14CK-3.</title>
        <authorList>
            <person name="Dong C."/>
            <person name="Lai Q."/>
            <person name="Shao Z."/>
        </authorList>
    </citation>
    <scope>NUCLEOTIDE SEQUENCE [LARGE SCALE GENOMIC DNA]</scope>
    <source>
        <strain evidence="1 2">JN14CK-3</strain>
    </source>
</reference>
<sequence>MKPIESIDDVILILDSIIEESLKTASTQGYFAVLYQKVTVKVKEEIQNNYFDDGPRMEKLDVVFAKRYIDAYFAWKNNEPVTQSWAIAFTETRNSNLLVVQHLLLGMNAHINLDLGIAAAEISKSNNIAELEDDFNRINDILASMVDEVQNGLSSIWPFLRKLLSWLGQADNLLLDFSMKIARNGAWKFAKEIAAVEKVDWPKTITVRDKKVANKTRLITDPGKVIRFLFRVIRWTERGTVADKIEKLRR</sequence>
<dbReference type="STRING" id="1544798.LH29_09660"/>
<protein>
    <submittedName>
        <fullName evidence="1">Uncharacterized protein</fullName>
    </submittedName>
</protein>